<reference evidence="1 2" key="1">
    <citation type="submission" date="2018-11" db="EMBL/GenBank/DDBJ databases">
        <title>Proposal to divide the Flavobacteriaceae and reorganize its genera based on Amino Acid Identity values calculated from whole genome sequences.</title>
        <authorList>
            <person name="Nicholson A.C."/>
            <person name="Gulvik C.A."/>
            <person name="Whitney A.M."/>
            <person name="Humrighouse B.W."/>
            <person name="Bell M."/>
            <person name="Holmes B."/>
            <person name="Steigerwalt A."/>
            <person name="Villarma A."/>
            <person name="Sheth M."/>
            <person name="Batra D."/>
            <person name="Pryor J."/>
            <person name="Bernardet J.-F."/>
            <person name="Hugo C."/>
            <person name="Kampfer P."/>
            <person name="Newman J."/>
            <person name="Mcquiston J.R."/>
        </authorList>
    </citation>
    <scope>NUCLEOTIDE SEQUENCE [LARGE SCALE GENOMIC DNA]</scope>
    <source>
        <strain evidence="1 2">DSM 15235</strain>
    </source>
</reference>
<evidence type="ECO:0008006" key="3">
    <source>
        <dbReference type="Google" id="ProtNLM"/>
    </source>
</evidence>
<evidence type="ECO:0000313" key="1">
    <source>
        <dbReference type="EMBL" id="ROH98157.1"/>
    </source>
</evidence>
<name>A0A3N0VZI6_9FLAO</name>
<sequence>MQSVVGSSLYQYKYNGKELQEFGMYDYGVRFYMPDVGRWGVVDPLAEKMTIHSPYNYAFNNP</sequence>
<proteinExistence type="predicted"/>
<dbReference type="InterPro" id="IPR022385">
    <property type="entry name" value="Rhs_assc_core"/>
</dbReference>
<evidence type="ECO:0000313" key="2">
    <source>
        <dbReference type="Proteomes" id="UP000269375"/>
    </source>
</evidence>
<dbReference type="EMBL" id="RJTX01000002">
    <property type="protein sequence ID" value="ROH98157.1"/>
    <property type="molecule type" value="Genomic_DNA"/>
</dbReference>
<accession>A0A3N0VZI6</accession>
<dbReference type="AlphaFoldDB" id="A0A3N0VZI6"/>
<dbReference type="Gene3D" id="2.180.10.10">
    <property type="entry name" value="RHS repeat-associated core"/>
    <property type="match status" value="1"/>
</dbReference>
<dbReference type="Proteomes" id="UP000269375">
    <property type="component" value="Unassembled WGS sequence"/>
</dbReference>
<comment type="caution">
    <text evidence="1">The sequence shown here is derived from an EMBL/GenBank/DDBJ whole genome shotgun (WGS) entry which is preliminary data.</text>
</comment>
<gene>
    <name evidence="1" type="ORF">EGI05_12535</name>
</gene>
<organism evidence="1 2">
    <name type="scientific">Chryseobacterium daecheongense</name>
    <dbReference type="NCBI Taxonomy" id="192389"/>
    <lineage>
        <taxon>Bacteria</taxon>
        <taxon>Pseudomonadati</taxon>
        <taxon>Bacteroidota</taxon>
        <taxon>Flavobacteriia</taxon>
        <taxon>Flavobacteriales</taxon>
        <taxon>Weeksellaceae</taxon>
        <taxon>Chryseobacterium group</taxon>
        <taxon>Chryseobacterium</taxon>
    </lineage>
</organism>
<dbReference type="OrthoDB" id="2972467at2"/>
<protein>
    <recommendedName>
        <fullName evidence="3">RHS repeat-associated core domain-containing protein</fullName>
    </recommendedName>
</protein>
<dbReference type="NCBIfam" id="TIGR03696">
    <property type="entry name" value="Rhs_assc_core"/>
    <property type="match status" value="1"/>
</dbReference>